<name>A0A8A1LB19_AJEC8</name>
<accession>A0A8A1LB19</accession>
<organism evidence="2 3">
    <name type="scientific">Ajellomyces capsulatus (strain H88)</name>
    <name type="common">Darling's disease fungus</name>
    <name type="synonym">Histoplasma capsulatum</name>
    <dbReference type="NCBI Taxonomy" id="544711"/>
    <lineage>
        <taxon>Eukaryota</taxon>
        <taxon>Fungi</taxon>
        <taxon>Dikarya</taxon>
        <taxon>Ascomycota</taxon>
        <taxon>Pezizomycotina</taxon>
        <taxon>Eurotiomycetes</taxon>
        <taxon>Eurotiomycetidae</taxon>
        <taxon>Onygenales</taxon>
        <taxon>Ajellomycetaceae</taxon>
        <taxon>Histoplasma</taxon>
    </lineage>
</organism>
<reference evidence="2" key="1">
    <citation type="submission" date="2021-01" db="EMBL/GenBank/DDBJ databases">
        <title>Chromosome-level genome assembly of a human fungal pathogen reveals clustering of transcriptionally co-regulated genes.</title>
        <authorList>
            <person name="Voorhies M."/>
            <person name="Cohen S."/>
            <person name="Shea T.P."/>
            <person name="Petrus S."/>
            <person name="Munoz J.F."/>
            <person name="Poplawski S."/>
            <person name="Goldman W.E."/>
            <person name="Michael T."/>
            <person name="Cuomo C.A."/>
            <person name="Sil A."/>
            <person name="Beyhan S."/>
        </authorList>
    </citation>
    <scope>NUCLEOTIDE SEQUENCE</scope>
    <source>
        <strain evidence="2">H88</strain>
    </source>
</reference>
<dbReference type="AlphaFoldDB" id="A0A8A1LB19"/>
<proteinExistence type="predicted"/>
<dbReference type="EMBL" id="CP069103">
    <property type="protein sequence ID" value="QSS50871.1"/>
    <property type="molecule type" value="Genomic_DNA"/>
</dbReference>
<evidence type="ECO:0000313" key="3">
    <source>
        <dbReference type="Proteomes" id="UP000663419"/>
    </source>
</evidence>
<gene>
    <name evidence="2" type="ORF">I7I53_06042</name>
</gene>
<sequence>MCVYTQLIIKKMKKLQMSTARCRQKINSNCQNINQQTVHIPISSPPSTPSSLTSSGPKTRIPISYYNNYASGTDISSSSYATTPNLNLPLTNLHQK</sequence>
<dbReference type="VEuPathDB" id="FungiDB:I7I53_06042"/>
<feature type="region of interest" description="Disordered" evidence="1">
    <location>
        <begin position="38"/>
        <end position="57"/>
    </location>
</feature>
<dbReference type="Proteomes" id="UP000663419">
    <property type="component" value="Chromosome 2"/>
</dbReference>
<protein>
    <submittedName>
        <fullName evidence="2">Uncharacterized protein</fullName>
    </submittedName>
</protein>
<evidence type="ECO:0000313" key="2">
    <source>
        <dbReference type="EMBL" id="QSS50871.1"/>
    </source>
</evidence>
<evidence type="ECO:0000256" key="1">
    <source>
        <dbReference type="SAM" id="MobiDB-lite"/>
    </source>
</evidence>